<evidence type="ECO:0000259" key="1">
    <source>
        <dbReference type="Pfam" id="PF00534"/>
    </source>
</evidence>
<feature type="domain" description="Glycosyltransferase subfamily 4-like N-terminal" evidence="2">
    <location>
        <begin position="88"/>
        <end position="184"/>
    </location>
</feature>
<dbReference type="GO" id="GO:0103011">
    <property type="term" value="F:mannosylfructose-phosphate synthase activity"/>
    <property type="evidence" value="ECO:0007669"/>
    <property type="project" value="UniProtKB-EC"/>
</dbReference>
<dbReference type="PANTHER" id="PTHR12526:SF638">
    <property type="entry name" value="SPORE COAT PROTEIN SA"/>
    <property type="match status" value="1"/>
</dbReference>
<evidence type="ECO:0000313" key="3">
    <source>
        <dbReference type="EMBL" id="BAT59794.1"/>
    </source>
</evidence>
<dbReference type="SUPFAM" id="SSF53756">
    <property type="entry name" value="UDP-Glycosyltransferase/glycogen phosphorylase"/>
    <property type="match status" value="1"/>
</dbReference>
<gene>
    <name evidence="3" type="primary">mfpsA_2</name>
    <name evidence="3" type="ORF">GJW-30_1_02328</name>
</gene>
<protein>
    <submittedName>
        <fullName evidence="3">Mannosylfructose-phosphate synthase</fullName>
        <ecNumber evidence="3">2.4.1.246</ecNumber>
    </submittedName>
</protein>
<evidence type="ECO:0000313" key="4">
    <source>
        <dbReference type="Proteomes" id="UP000236884"/>
    </source>
</evidence>
<sequence>MERKSLVSIEQADQTAAHGLAGASVLQVVPALLDDATGRAAFDLAMASLRAGSRALVASGPGPLVGELQASGGEWSRLDFSKSGMMARRRNVQALEEVIRNERIAVMHAYGTIAAACAIGAGKRAKIPVVTSYHQHPNGEIVRGDPQAQGDRVIAPSQYSADIIARQHNIDPQKIVVIPPMVDTYWFDPAYVTHDRVAAVRDSWRVRPEARVVLLPGRLVESEGHFELVDAVRILLNGGMRGVVFVIAGDAGTESDYLAALEHQITVQGVAPIIRLVGRSGDMAAAYLASDVVVLPSDRADVFSARAAEAQAMGCPVVITDVGANAELIDASDTHNRTGWLTAPHDSISLARGIAGAISLDARARQQLAGNAREFTLGRFSPEHVTGATLAVYEQLLQGSR</sequence>
<dbReference type="Gene3D" id="3.40.50.2000">
    <property type="entry name" value="Glycogen Phosphorylase B"/>
    <property type="match status" value="2"/>
</dbReference>
<keyword evidence="3" id="KW-0808">Transferase</keyword>
<dbReference type="InterPro" id="IPR028098">
    <property type="entry name" value="Glyco_trans_4-like_N"/>
</dbReference>
<feature type="domain" description="Glycosyl transferase family 1" evidence="1">
    <location>
        <begin position="202"/>
        <end position="374"/>
    </location>
</feature>
<dbReference type="InterPro" id="IPR001296">
    <property type="entry name" value="Glyco_trans_1"/>
</dbReference>
<reference evidence="3 4" key="1">
    <citation type="submission" date="2015-08" db="EMBL/GenBank/DDBJ databases">
        <title>Investigation of the bacterial diversity of lava forest soil.</title>
        <authorList>
            <person name="Lee J.S."/>
        </authorList>
    </citation>
    <scope>NUCLEOTIDE SEQUENCE [LARGE SCALE GENOMIC DNA]</scope>
    <source>
        <strain evidence="3 4">GJW-30</strain>
    </source>
</reference>
<dbReference type="Pfam" id="PF00534">
    <property type="entry name" value="Glycos_transf_1"/>
    <property type="match status" value="1"/>
</dbReference>
<dbReference type="EC" id="2.4.1.246" evidence="3"/>
<dbReference type="KEGG" id="vgo:GJW-30_1_02328"/>
<name>A0A0S3PV71_9BRAD</name>
<dbReference type="AlphaFoldDB" id="A0A0S3PV71"/>
<dbReference type="EMBL" id="AP014946">
    <property type="protein sequence ID" value="BAT59794.1"/>
    <property type="molecule type" value="Genomic_DNA"/>
</dbReference>
<dbReference type="PANTHER" id="PTHR12526">
    <property type="entry name" value="GLYCOSYLTRANSFERASE"/>
    <property type="match status" value="1"/>
</dbReference>
<dbReference type="OrthoDB" id="5147801at2"/>
<organism evidence="3 4">
    <name type="scientific">Variibacter gotjawalensis</name>
    <dbReference type="NCBI Taxonomy" id="1333996"/>
    <lineage>
        <taxon>Bacteria</taxon>
        <taxon>Pseudomonadati</taxon>
        <taxon>Pseudomonadota</taxon>
        <taxon>Alphaproteobacteria</taxon>
        <taxon>Hyphomicrobiales</taxon>
        <taxon>Nitrobacteraceae</taxon>
        <taxon>Variibacter</taxon>
    </lineage>
</organism>
<dbReference type="Proteomes" id="UP000236884">
    <property type="component" value="Chromosome"/>
</dbReference>
<keyword evidence="4" id="KW-1185">Reference proteome</keyword>
<evidence type="ECO:0000259" key="2">
    <source>
        <dbReference type="Pfam" id="PF13439"/>
    </source>
</evidence>
<keyword evidence="3" id="KW-0328">Glycosyltransferase</keyword>
<accession>A0A0S3PV71</accession>
<dbReference type="RefSeq" id="WP_096355450.1">
    <property type="nucleotide sequence ID" value="NZ_AP014946.1"/>
</dbReference>
<dbReference type="Pfam" id="PF13439">
    <property type="entry name" value="Glyco_transf_4"/>
    <property type="match status" value="1"/>
</dbReference>
<proteinExistence type="predicted"/>